<dbReference type="PRINTS" id="PR00420">
    <property type="entry name" value="RNGMNOXGNASE"/>
</dbReference>
<keyword evidence="2" id="KW-0285">Flavoprotein</keyword>
<dbReference type="PANTHER" id="PTHR43004">
    <property type="entry name" value="TRK SYSTEM POTASSIUM UPTAKE PROTEIN"/>
    <property type="match status" value="1"/>
</dbReference>
<dbReference type="EMBL" id="JH711576">
    <property type="protein sequence ID" value="EIW82601.1"/>
    <property type="molecule type" value="Genomic_DNA"/>
</dbReference>
<dbReference type="OrthoDB" id="2690153at2759"/>
<evidence type="ECO:0000256" key="3">
    <source>
        <dbReference type="ARBA" id="ARBA00022827"/>
    </source>
</evidence>
<dbReference type="InterPro" id="IPR050641">
    <property type="entry name" value="RIFMO-like"/>
</dbReference>
<feature type="domain" description="FAD-binding" evidence="5">
    <location>
        <begin position="6"/>
        <end position="357"/>
    </location>
</feature>
<dbReference type="Pfam" id="PF01494">
    <property type="entry name" value="FAD_binding_3"/>
    <property type="match status" value="1"/>
</dbReference>
<evidence type="ECO:0000313" key="6">
    <source>
        <dbReference type="EMBL" id="EIW82601.1"/>
    </source>
</evidence>
<dbReference type="Proteomes" id="UP000053558">
    <property type="component" value="Unassembled WGS sequence"/>
</dbReference>
<dbReference type="SUPFAM" id="SSF51905">
    <property type="entry name" value="FAD/NAD(P)-binding domain"/>
    <property type="match status" value="1"/>
</dbReference>
<evidence type="ECO:0000259" key="5">
    <source>
        <dbReference type="Pfam" id="PF01494"/>
    </source>
</evidence>
<dbReference type="KEGG" id="cput:CONPUDRAFT_151675"/>
<dbReference type="GO" id="GO:0071949">
    <property type="term" value="F:FAD binding"/>
    <property type="evidence" value="ECO:0007669"/>
    <property type="project" value="InterPro"/>
</dbReference>
<dbReference type="OMA" id="RECPWIS"/>
<organism evidence="6 7">
    <name type="scientific">Coniophora puteana (strain RWD-64-598)</name>
    <name type="common">Brown rot fungus</name>
    <dbReference type="NCBI Taxonomy" id="741705"/>
    <lineage>
        <taxon>Eukaryota</taxon>
        <taxon>Fungi</taxon>
        <taxon>Dikarya</taxon>
        <taxon>Basidiomycota</taxon>
        <taxon>Agaricomycotina</taxon>
        <taxon>Agaricomycetes</taxon>
        <taxon>Agaricomycetidae</taxon>
        <taxon>Boletales</taxon>
        <taxon>Coniophorineae</taxon>
        <taxon>Coniophoraceae</taxon>
        <taxon>Coniophora</taxon>
    </lineage>
</organism>
<comment type="caution">
    <text evidence="6">The sequence shown here is derived from an EMBL/GenBank/DDBJ whole genome shotgun (WGS) entry which is preliminary data.</text>
</comment>
<keyword evidence="3" id="KW-0274">FAD</keyword>
<accession>A0A5M3MVI8</accession>
<dbReference type="GeneID" id="19202899"/>
<name>A0A5M3MVI8_CONPW</name>
<dbReference type="GO" id="GO:0016709">
    <property type="term" value="F:oxidoreductase activity, acting on paired donors, with incorporation or reduction of molecular oxygen, NAD(P)H as one donor, and incorporation of one atom of oxygen"/>
    <property type="evidence" value="ECO:0007669"/>
    <property type="project" value="UniProtKB-ARBA"/>
</dbReference>
<dbReference type="Gene3D" id="3.30.70.2450">
    <property type="match status" value="1"/>
</dbReference>
<dbReference type="InterPro" id="IPR036188">
    <property type="entry name" value="FAD/NAD-bd_sf"/>
</dbReference>
<evidence type="ECO:0000256" key="4">
    <source>
        <dbReference type="ARBA" id="ARBA00023002"/>
    </source>
</evidence>
<keyword evidence="4" id="KW-0560">Oxidoreductase</keyword>
<evidence type="ECO:0000256" key="2">
    <source>
        <dbReference type="ARBA" id="ARBA00022630"/>
    </source>
</evidence>
<sequence length="519" mass="56409">MSTQPSVLVVGSGPSGLVAALTLLQNNIPIRIIDKNPSPHPGSRGSGVMPRTQDLLHQLGATVLVQALEPMVSIRTYKPGGGLEVERDYSMFVSKEGTPHFPYMNPKMIGQSGIEAYLRSHLAKYSCHVEFGTELRSLEQNEDGVVAHIAKNGDQETLETINLQYLIGADGAKGVLRKQLGLPLVGNTQEDLRTVLGDVCLTAEGVDRQHMHRFGDPKGAMAVLRPCREVGHQNGGWQVLVADPTKDMAMLASDENELVNHIKAVFPTEVSFRKLITVGEWRPNIRMTNTFAVGRVFICGDAAHVHSPAGGQGLNSGVQDAINIAWKLALVIKCLSPPSLLDTYSTERVPIIAEMLNLTTEIFHRNVLSSNNQYERPEKLRMHGVNYRSSSIVLEERNSGLPQAPAYGDMVEGDDKVLVAGDRAPDAPALVDGKGKKHRFFDLFKMTHHTALIFAPSVDSAKPFSDALATCVGGTVKPVVVLPQAASISSIDEFNALIVSDGEGYAYLGYQVKRTRPTR</sequence>
<evidence type="ECO:0000313" key="7">
    <source>
        <dbReference type="Proteomes" id="UP000053558"/>
    </source>
</evidence>
<dbReference type="AlphaFoldDB" id="A0A5M3MVI8"/>
<keyword evidence="7" id="KW-1185">Reference proteome</keyword>
<dbReference type="InterPro" id="IPR002938">
    <property type="entry name" value="FAD-bd"/>
</dbReference>
<proteinExistence type="predicted"/>
<dbReference type="PANTHER" id="PTHR43004:SF19">
    <property type="entry name" value="BINDING MONOOXYGENASE, PUTATIVE (JCVI)-RELATED"/>
    <property type="match status" value="1"/>
</dbReference>
<dbReference type="Gene3D" id="3.50.50.60">
    <property type="entry name" value="FAD/NAD(P)-binding domain"/>
    <property type="match status" value="1"/>
</dbReference>
<protein>
    <recommendedName>
        <fullName evidence="5">FAD-binding domain-containing protein</fullName>
    </recommendedName>
</protein>
<dbReference type="RefSeq" id="XP_007766623.1">
    <property type="nucleotide sequence ID" value="XM_007768433.1"/>
</dbReference>
<comment type="cofactor">
    <cofactor evidence="1">
        <name>FAD</name>
        <dbReference type="ChEBI" id="CHEBI:57692"/>
    </cofactor>
</comment>
<evidence type="ECO:0000256" key="1">
    <source>
        <dbReference type="ARBA" id="ARBA00001974"/>
    </source>
</evidence>
<reference evidence="7" key="1">
    <citation type="journal article" date="2012" name="Science">
        <title>The Paleozoic origin of enzymatic lignin decomposition reconstructed from 31 fungal genomes.</title>
        <authorList>
            <person name="Floudas D."/>
            <person name="Binder M."/>
            <person name="Riley R."/>
            <person name="Barry K."/>
            <person name="Blanchette R.A."/>
            <person name="Henrissat B."/>
            <person name="Martinez A.T."/>
            <person name="Otillar R."/>
            <person name="Spatafora J.W."/>
            <person name="Yadav J.S."/>
            <person name="Aerts A."/>
            <person name="Benoit I."/>
            <person name="Boyd A."/>
            <person name="Carlson A."/>
            <person name="Copeland A."/>
            <person name="Coutinho P.M."/>
            <person name="de Vries R.P."/>
            <person name="Ferreira P."/>
            <person name="Findley K."/>
            <person name="Foster B."/>
            <person name="Gaskell J."/>
            <person name="Glotzer D."/>
            <person name="Gorecki P."/>
            <person name="Heitman J."/>
            <person name="Hesse C."/>
            <person name="Hori C."/>
            <person name="Igarashi K."/>
            <person name="Jurgens J.A."/>
            <person name="Kallen N."/>
            <person name="Kersten P."/>
            <person name="Kohler A."/>
            <person name="Kuees U."/>
            <person name="Kumar T.K.A."/>
            <person name="Kuo A."/>
            <person name="LaButti K."/>
            <person name="Larrondo L.F."/>
            <person name="Lindquist E."/>
            <person name="Ling A."/>
            <person name="Lombard V."/>
            <person name="Lucas S."/>
            <person name="Lundell T."/>
            <person name="Martin R."/>
            <person name="McLaughlin D.J."/>
            <person name="Morgenstern I."/>
            <person name="Morin E."/>
            <person name="Murat C."/>
            <person name="Nagy L.G."/>
            <person name="Nolan M."/>
            <person name="Ohm R.A."/>
            <person name="Patyshakuliyeva A."/>
            <person name="Rokas A."/>
            <person name="Ruiz-Duenas F.J."/>
            <person name="Sabat G."/>
            <person name="Salamov A."/>
            <person name="Samejima M."/>
            <person name="Schmutz J."/>
            <person name="Slot J.C."/>
            <person name="St John F."/>
            <person name="Stenlid J."/>
            <person name="Sun H."/>
            <person name="Sun S."/>
            <person name="Syed K."/>
            <person name="Tsang A."/>
            <person name="Wiebenga A."/>
            <person name="Young D."/>
            <person name="Pisabarro A."/>
            <person name="Eastwood D.C."/>
            <person name="Martin F."/>
            <person name="Cullen D."/>
            <person name="Grigoriev I.V."/>
            <person name="Hibbett D.S."/>
        </authorList>
    </citation>
    <scope>NUCLEOTIDE SEQUENCE [LARGE SCALE GENOMIC DNA]</scope>
    <source>
        <strain evidence="7">RWD-64-598 SS2</strain>
    </source>
</reference>
<gene>
    <name evidence="6" type="ORF">CONPUDRAFT_151675</name>
</gene>